<dbReference type="CDD" id="cd00067">
    <property type="entry name" value="GAL4"/>
    <property type="match status" value="1"/>
</dbReference>
<reference evidence="4 5" key="1">
    <citation type="submission" date="2024-03" db="EMBL/GenBank/DDBJ databases">
        <title>A high-quality draft genome sequence of Diaporthe vaccinii, a causative agent of upright dieback and viscid rot disease in cranberry plants.</title>
        <authorList>
            <person name="Sarrasin M."/>
            <person name="Lang B.F."/>
            <person name="Burger G."/>
        </authorList>
    </citation>
    <scope>NUCLEOTIDE SEQUENCE [LARGE SCALE GENOMIC DNA]</scope>
    <source>
        <strain evidence="4 5">IS7</strain>
    </source>
</reference>
<keyword evidence="1" id="KW-0539">Nucleus</keyword>
<gene>
    <name evidence="4" type="ORF">FJTKL_08226</name>
</gene>
<organism evidence="4 5">
    <name type="scientific">Diaporthe vaccinii</name>
    <dbReference type="NCBI Taxonomy" id="105482"/>
    <lineage>
        <taxon>Eukaryota</taxon>
        <taxon>Fungi</taxon>
        <taxon>Dikarya</taxon>
        <taxon>Ascomycota</taxon>
        <taxon>Pezizomycotina</taxon>
        <taxon>Sordariomycetes</taxon>
        <taxon>Sordariomycetidae</taxon>
        <taxon>Diaporthales</taxon>
        <taxon>Diaporthaceae</taxon>
        <taxon>Diaporthe</taxon>
        <taxon>Diaporthe eres species complex</taxon>
    </lineage>
</organism>
<feature type="domain" description="Zn(2)-C6 fungal-type" evidence="3">
    <location>
        <begin position="17"/>
        <end position="47"/>
    </location>
</feature>
<keyword evidence="5" id="KW-1185">Reference proteome</keyword>
<dbReference type="Pfam" id="PF11951">
    <property type="entry name" value="Fungal_trans_2"/>
    <property type="match status" value="1"/>
</dbReference>
<dbReference type="Gene3D" id="4.10.240.10">
    <property type="entry name" value="Zn(2)-C6 fungal-type DNA-binding domain"/>
    <property type="match status" value="1"/>
</dbReference>
<dbReference type="SMART" id="SM00066">
    <property type="entry name" value="GAL4"/>
    <property type="match status" value="1"/>
</dbReference>
<dbReference type="PANTHER" id="PTHR47784:SF5">
    <property type="entry name" value="STEROL UPTAKE CONTROL PROTEIN 2"/>
    <property type="match status" value="1"/>
</dbReference>
<evidence type="ECO:0000313" key="5">
    <source>
        <dbReference type="Proteomes" id="UP001600888"/>
    </source>
</evidence>
<dbReference type="InterPro" id="IPR021858">
    <property type="entry name" value="Fun_TF"/>
</dbReference>
<dbReference type="InterPro" id="IPR036864">
    <property type="entry name" value="Zn2-C6_fun-type_DNA-bd_sf"/>
</dbReference>
<dbReference type="PROSITE" id="PS50048">
    <property type="entry name" value="ZN2_CY6_FUNGAL_2"/>
    <property type="match status" value="1"/>
</dbReference>
<feature type="region of interest" description="Disordered" evidence="2">
    <location>
        <begin position="50"/>
        <end position="71"/>
    </location>
</feature>
<evidence type="ECO:0000256" key="2">
    <source>
        <dbReference type="SAM" id="MobiDB-lite"/>
    </source>
</evidence>
<accession>A0ABR4ESJ0</accession>
<proteinExistence type="predicted"/>
<dbReference type="PROSITE" id="PS00463">
    <property type="entry name" value="ZN2_CY6_FUNGAL_1"/>
    <property type="match status" value="1"/>
</dbReference>
<evidence type="ECO:0000313" key="4">
    <source>
        <dbReference type="EMBL" id="KAL2285266.1"/>
    </source>
</evidence>
<comment type="caution">
    <text evidence="4">The sequence shown here is derived from an EMBL/GenBank/DDBJ whole genome shotgun (WGS) entry which is preliminary data.</text>
</comment>
<dbReference type="Pfam" id="PF00172">
    <property type="entry name" value="Zn_clus"/>
    <property type="match status" value="1"/>
</dbReference>
<protein>
    <recommendedName>
        <fullName evidence="3">Zn(2)-C6 fungal-type domain-containing protein</fullName>
    </recommendedName>
</protein>
<dbReference type="InterPro" id="IPR001138">
    <property type="entry name" value="Zn2Cys6_DnaBD"/>
</dbReference>
<dbReference type="PANTHER" id="PTHR47784">
    <property type="entry name" value="STEROL UPTAKE CONTROL PROTEIN 2"/>
    <property type="match status" value="1"/>
</dbReference>
<evidence type="ECO:0000259" key="3">
    <source>
        <dbReference type="PROSITE" id="PS50048"/>
    </source>
</evidence>
<evidence type="ECO:0000256" key="1">
    <source>
        <dbReference type="ARBA" id="ARBA00023242"/>
    </source>
</evidence>
<dbReference type="Proteomes" id="UP001600888">
    <property type="component" value="Unassembled WGS sequence"/>
</dbReference>
<name>A0ABR4ESJ0_9PEZI</name>
<dbReference type="EMBL" id="JBAWTH010000031">
    <property type="protein sequence ID" value="KAL2285266.1"/>
    <property type="molecule type" value="Genomic_DNA"/>
</dbReference>
<dbReference type="InterPro" id="IPR053157">
    <property type="entry name" value="Sterol_Uptake_Regulator"/>
</dbReference>
<sequence>MTGRTVTRRPHRKARTGCTLCKRRRVKCGEEKPQCQNCLAHSAECVYEAVTSRRTTPKPATPTPGPSTPMSQEGAPAFTLEHMELLHHYTASTSLTFSSTPQATEVWQDRVPRLAMHADYVLQALLAVSAMHLSQIRPHSRNSYWSTGVQLYHAALSKAQKEMENLTEANCEEVYVFSTLTCFYSLAQNGELANRSDQGESVDDDEEKDLLGWVFLFRGTKALLTLPQQTILHSGVLAPMFQQGAKRAIKVRAYPSLDPDILMDELRAIVPDEQERVMYRDAIQHLQKSFYAVCGRSAGEIENTDIFVWLFDVSDEYMDRLKRYEGPALAIFICYSLLVGQLQGVWWAKGWGEWISVRLRGRLLDEERSFSGRLMELLALANDTGHEQTDKGRLSVASMCMDTSSE</sequence>
<dbReference type="SUPFAM" id="SSF57701">
    <property type="entry name" value="Zn2/Cys6 DNA-binding domain"/>
    <property type="match status" value="1"/>
</dbReference>